<gene>
    <name evidence="1" type="ORF">SERLA73DRAFT_57054</name>
</gene>
<dbReference type="Proteomes" id="UP000008063">
    <property type="component" value="Unassembled WGS sequence"/>
</dbReference>
<sequence length="129" mass="15372">FFDDIQDLINVAKFLQGRLPPDMQEKIKWFNSDMATIFKETEYEHLLDSSTWGLCTIDSFGMEMDIPDILLAIQWRVHHKAKLPMVWQRFGRKVRDKALLGTALLFAEKEYLDNERKKKDEHRNKKETK</sequence>
<organism evidence="2">
    <name type="scientific">Serpula lacrymans var. lacrymans (strain S7.3)</name>
    <name type="common">Dry rot fungus</name>
    <dbReference type="NCBI Taxonomy" id="936435"/>
    <lineage>
        <taxon>Eukaryota</taxon>
        <taxon>Fungi</taxon>
        <taxon>Dikarya</taxon>
        <taxon>Basidiomycota</taxon>
        <taxon>Agaricomycotina</taxon>
        <taxon>Agaricomycetes</taxon>
        <taxon>Agaricomycetidae</taxon>
        <taxon>Boletales</taxon>
        <taxon>Coniophorineae</taxon>
        <taxon>Serpulaceae</taxon>
        <taxon>Serpula</taxon>
    </lineage>
</organism>
<proteinExistence type="predicted"/>
<dbReference type="InParanoid" id="F8Q3D2"/>
<dbReference type="Gene3D" id="3.40.50.300">
    <property type="entry name" value="P-loop containing nucleotide triphosphate hydrolases"/>
    <property type="match status" value="1"/>
</dbReference>
<evidence type="ECO:0008006" key="3">
    <source>
        <dbReference type="Google" id="ProtNLM"/>
    </source>
</evidence>
<dbReference type="EMBL" id="GL945482">
    <property type="protein sequence ID" value="EGN97693.1"/>
    <property type="molecule type" value="Genomic_DNA"/>
</dbReference>
<protein>
    <recommendedName>
        <fullName evidence="3">Helicase C-terminal domain-containing protein</fullName>
    </recommendedName>
</protein>
<keyword evidence="2" id="KW-1185">Reference proteome</keyword>
<dbReference type="SUPFAM" id="SSF52540">
    <property type="entry name" value="P-loop containing nucleoside triphosphate hydrolases"/>
    <property type="match status" value="1"/>
</dbReference>
<dbReference type="InterPro" id="IPR027417">
    <property type="entry name" value="P-loop_NTPase"/>
</dbReference>
<reference evidence="2" key="1">
    <citation type="journal article" date="2011" name="Science">
        <title>The plant cell wall-decomposing machinery underlies the functional diversity of forest fungi.</title>
        <authorList>
            <person name="Eastwood D.C."/>
            <person name="Floudas D."/>
            <person name="Binder M."/>
            <person name="Majcherczyk A."/>
            <person name="Schneider P."/>
            <person name="Aerts A."/>
            <person name="Asiegbu F.O."/>
            <person name="Baker S.E."/>
            <person name="Barry K."/>
            <person name="Bendiksby M."/>
            <person name="Blumentritt M."/>
            <person name="Coutinho P.M."/>
            <person name="Cullen D."/>
            <person name="de Vries R.P."/>
            <person name="Gathman A."/>
            <person name="Goodell B."/>
            <person name="Henrissat B."/>
            <person name="Ihrmark K."/>
            <person name="Kauserud H."/>
            <person name="Kohler A."/>
            <person name="LaButti K."/>
            <person name="Lapidus A."/>
            <person name="Lavin J.L."/>
            <person name="Lee Y.-H."/>
            <person name="Lindquist E."/>
            <person name="Lilly W."/>
            <person name="Lucas S."/>
            <person name="Morin E."/>
            <person name="Murat C."/>
            <person name="Oguiza J.A."/>
            <person name="Park J."/>
            <person name="Pisabarro A.G."/>
            <person name="Riley R."/>
            <person name="Rosling A."/>
            <person name="Salamov A."/>
            <person name="Schmidt O."/>
            <person name="Schmutz J."/>
            <person name="Skrede I."/>
            <person name="Stenlid J."/>
            <person name="Wiebenga A."/>
            <person name="Xie X."/>
            <person name="Kuees U."/>
            <person name="Hibbett D.S."/>
            <person name="Hoffmeister D."/>
            <person name="Hoegberg N."/>
            <person name="Martin F."/>
            <person name="Grigoriev I.V."/>
            <person name="Watkinson S.C."/>
        </authorList>
    </citation>
    <scope>NUCLEOTIDE SEQUENCE [LARGE SCALE GENOMIC DNA]</scope>
    <source>
        <strain evidence="2">strain S7.3</strain>
    </source>
</reference>
<name>F8Q3D2_SERL3</name>
<feature type="non-terminal residue" evidence="1">
    <location>
        <position position="1"/>
    </location>
</feature>
<evidence type="ECO:0000313" key="2">
    <source>
        <dbReference type="Proteomes" id="UP000008063"/>
    </source>
</evidence>
<accession>F8Q3D2</accession>
<dbReference type="HOGENOM" id="CLU_001103_19_3_1"/>
<dbReference type="OrthoDB" id="10261556at2759"/>
<evidence type="ECO:0000313" key="1">
    <source>
        <dbReference type="EMBL" id="EGN97693.1"/>
    </source>
</evidence>
<dbReference type="AlphaFoldDB" id="F8Q3D2"/>